<dbReference type="Pfam" id="PF00646">
    <property type="entry name" value="F-box"/>
    <property type="match status" value="1"/>
</dbReference>
<dbReference type="PANTHER" id="PTHR31639">
    <property type="entry name" value="F-BOX PROTEIN-LIKE"/>
    <property type="match status" value="1"/>
</dbReference>
<dbReference type="SUPFAM" id="SSF52047">
    <property type="entry name" value="RNI-like"/>
    <property type="match status" value="1"/>
</dbReference>
<dbReference type="InterPro" id="IPR032675">
    <property type="entry name" value="LRR_dom_sf"/>
</dbReference>
<dbReference type="InterPro" id="IPR055411">
    <property type="entry name" value="LRR_FXL15/At3g58940/PEG3-like"/>
</dbReference>
<dbReference type="SUPFAM" id="SSF81383">
    <property type="entry name" value="F-box domain"/>
    <property type="match status" value="1"/>
</dbReference>
<evidence type="ECO:0000259" key="1">
    <source>
        <dbReference type="Pfam" id="PF00646"/>
    </source>
</evidence>
<evidence type="ECO:0000259" key="2">
    <source>
        <dbReference type="Pfam" id="PF24758"/>
    </source>
</evidence>
<evidence type="ECO:0000313" key="3">
    <source>
        <dbReference type="EMBL" id="WOL12101.1"/>
    </source>
</evidence>
<feature type="domain" description="F-box" evidence="1">
    <location>
        <begin position="17"/>
        <end position="53"/>
    </location>
</feature>
<dbReference type="InterPro" id="IPR001810">
    <property type="entry name" value="F-box_dom"/>
</dbReference>
<name>A0AAQ3KTV7_9LILI</name>
<dbReference type="Pfam" id="PF24758">
    <property type="entry name" value="LRR_At5g56370"/>
    <property type="match status" value="1"/>
</dbReference>
<gene>
    <name evidence="3" type="ORF">Cni_G20866</name>
</gene>
<dbReference type="Gene3D" id="3.80.10.10">
    <property type="entry name" value="Ribonuclease Inhibitor"/>
    <property type="match status" value="1"/>
</dbReference>
<dbReference type="InterPro" id="IPR036047">
    <property type="entry name" value="F-box-like_dom_sf"/>
</dbReference>
<dbReference type="EMBL" id="CP136895">
    <property type="protein sequence ID" value="WOL12101.1"/>
    <property type="molecule type" value="Genomic_DNA"/>
</dbReference>
<sequence>MSTKDCKNKSTVFVDRISNLPKNVIECILMCLPMRDAVQTSILSRDWRYSWSSIPQLTFNSIEFPMPDQTNAELWQECHRRLVKIIDHVLLLHRGPIHKFELSVDMKSSGDLDRWILFLSRNGIREIIIESLTGVEFMLHSCIFSCEGITHLRLQQCIFNPPPNFTGFPNLRSFYLSHDEISQDKLEVFITLCPHLEKLEIGYYMCGCSRLKVCSASLLEFFYEGKYMHLFFENTPMLASLRVMFHEVNYEEGAPSSPNYELFDALDNLLGIEKLILDLYTLKVWAISDVPANRRMAYNLKHLSVDMNLDAKKEVSTLFLLFRSCPFLSSLNIQVFTSNIDDGISAQDFWDEQEGLDNLFWHLRSVDLTSLIGRGIMGNRSELMFIKFVLANARDLHTLYVKCCEDLDIDILKEMLKFRRMSTKAQIILEN</sequence>
<protein>
    <submittedName>
        <fullName evidence="3">F-box/FBD/LRR-repeat protein</fullName>
    </submittedName>
</protein>
<dbReference type="Proteomes" id="UP001327560">
    <property type="component" value="Chromosome 6"/>
</dbReference>
<accession>A0AAQ3KTV7</accession>
<keyword evidence="4" id="KW-1185">Reference proteome</keyword>
<proteinExistence type="predicted"/>
<evidence type="ECO:0000313" key="4">
    <source>
        <dbReference type="Proteomes" id="UP001327560"/>
    </source>
</evidence>
<dbReference type="AlphaFoldDB" id="A0AAQ3KTV7"/>
<feature type="domain" description="F-box/LRR-repeat protein 15/At3g58940/PEG3-like LRR" evidence="2">
    <location>
        <begin position="112"/>
        <end position="333"/>
    </location>
</feature>
<dbReference type="PANTHER" id="PTHR31639:SF237">
    <property type="entry name" value="F-BOX DOMAIN-CONTAINING PROTEIN"/>
    <property type="match status" value="1"/>
</dbReference>
<reference evidence="3 4" key="1">
    <citation type="submission" date="2023-10" db="EMBL/GenBank/DDBJ databases">
        <title>Chromosome-scale genome assembly provides insights into flower coloration mechanisms of Canna indica.</title>
        <authorList>
            <person name="Li C."/>
        </authorList>
    </citation>
    <scope>NUCLEOTIDE SEQUENCE [LARGE SCALE GENOMIC DNA]</scope>
    <source>
        <tissue evidence="3">Flower</tissue>
    </source>
</reference>
<organism evidence="3 4">
    <name type="scientific">Canna indica</name>
    <name type="common">Indian-shot</name>
    <dbReference type="NCBI Taxonomy" id="4628"/>
    <lineage>
        <taxon>Eukaryota</taxon>
        <taxon>Viridiplantae</taxon>
        <taxon>Streptophyta</taxon>
        <taxon>Embryophyta</taxon>
        <taxon>Tracheophyta</taxon>
        <taxon>Spermatophyta</taxon>
        <taxon>Magnoliopsida</taxon>
        <taxon>Liliopsida</taxon>
        <taxon>Zingiberales</taxon>
        <taxon>Cannaceae</taxon>
        <taxon>Canna</taxon>
    </lineage>
</organism>